<feature type="transmembrane region" description="Helical" evidence="5">
    <location>
        <begin position="374"/>
        <end position="392"/>
    </location>
</feature>
<sequence length="413" mass="41618">MPKAVVDPVLRRWRAALFMLFLTPGFALASWVTRTPAIKEAVDVSTAGMGLILFGLSIGSMIGVLSSGALVARHGGRCVAVLGGSSITLGLAVLACGAAGGVGPVVFLGLAFFGCGAGLQEIAVNVEGAAVERALERPVMPALHGCFSGGTVLGAGVGIGLTALDFPVFWHLALVTVVAAAGLLWARTRVPEGTGREEPGENGERAGRARDRLAVWRERRVVLLGLIVLGMALAEGSANDWLPLIMVDGFDLDEVAGSVVFTVFAAAMTVGRFSGQVLLTRFGRVAVMRGGAVLACLGVLGVITAPAPELAAGAVLLWGLGASLGFPVAISAAGDDPRGAAARVSAVATTGYFAFLVGPPALGFLGEEFGLRNAMVAVLAVVLVAGAVAGAVRPSARSAPVAGGRAPEAAPND</sequence>
<evidence type="ECO:0000256" key="3">
    <source>
        <dbReference type="ARBA" id="ARBA00022989"/>
    </source>
</evidence>
<dbReference type="GO" id="GO:0022857">
    <property type="term" value="F:transmembrane transporter activity"/>
    <property type="evidence" value="ECO:0007669"/>
    <property type="project" value="InterPro"/>
</dbReference>
<dbReference type="EMBL" id="RFFJ01000359">
    <property type="protein sequence ID" value="RMI27427.1"/>
    <property type="molecule type" value="Genomic_DNA"/>
</dbReference>
<evidence type="ECO:0000256" key="2">
    <source>
        <dbReference type="ARBA" id="ARBA00022692"/>
    </source>
</evidence>
<proteinExistence type="predicted"/>
<keyword evidence="3 5" id="KW-1133">Transmembrane helix</keyword>
<dbReference type="InterPro" id="IPR051788">
    <property type="entry name" value="MFS_Transporter"/>
</dbReference>
<protein>
    <submittedName>
        <fullName evidence="7">MFS transporter</fullName>
    </submittedName>
</protein>
<evidence type="ECO:0000256" key="5">
    <source>
        <dbReference type="SAM" id="Phobius"/>
    </source>
</evidence>
<evidence type="ECO:0000259" key="6">
    <source>
        <dbReference type="PROSITE" id="PS50850"/>
    </source>
</evidence>
<dbReference type="Gene3D" id="1.20.1250.20">
    <property type="entry name" value="MFS general substrate transporter like domains"/>
    <property type="match status" value="2"/>
</dbReference>
<dbReference type="SUPFAM" id="SSF103473">
    <property type="entry name" value="MFS general substrate transporter"/>
    <property type="match status" value="1"/>
</dbReference>
<feature type="transmembrane region" description="Helical" evidence="5">
    <location>
        <begin position="311"/>
        <end position="333"/>
    </location>
</feature>
<dbReference type="CDD" id="cd17393">
    <property type="entry name" value="MFS_MosC_like"/>
    <property type="match status" value="1"/>
</dbReference>
<feature type="transmembrane region" description="Helical" evidence="5">
    <location>
        <begin position="142"/>
        <end position="162"/>
    </location>
</feature>
<dbReference type="AlphaFoldDB" id="A0A3M2KP14"/>
<feature type="transmembrane region" description="Helical" evidence="5">
    <location>
        <begin position="286"/>
        <end position="305"/>
    </location>
</feature>
<keyword evidence="8" id="KW-1185">Reference proteome</keyword>
<dbReference type="PROSITE" id="PS50850">
    <property type="entry name" value="MFS"/>
    <property type="match status" value="1"/>
</dbReference>
<dbReference type="GO" id="GO:0005886">
    <property type="term" value="C:plasma membrane"/>
    <property type="evidence" value="ECO:0007669"/>
    <property type="project" value="UniProtKB-SubCell"/>
</dbReference>
<evidence type="ECO:0000256" key="4">
    <source>
        <dbReference type="ARBA" id="ARBA00023136"/>
    </source>
</evidence>
<feature type="transmembrane region" description="Helical" evidence="5">
    <location>
        <begin position="168"/>
        <end position="186"/>
    </location>
</feature>
<comment type="caution">
    <text evidence="7">The sequence shown here is derived from an EMBL/GenBank/DDBJ whole genome shotgun (WGS) entry which is preliminary data.</text>
</comment>
<gene>
    <name evidence="7" type="ORF">EBN88_29580</name>
</gene>
<dbReference type="Pfam" id="PF07690">
    <property type="entry name" value="MFS_1"/>
    <property type="match status" value="1"/>
</dbReference>
<feature type="transmembrane region" description="Helical" evidence="5">
    <location>
        <begin position="258"/>
        <end position="279"/>
    </location>
</feature>
<feature type="transmembrane region" description="Helical" evidence="5">
    <location>
        <begin position="106"/>
        <end position="130"/>
    </location>
</feature>
<dbReference type="PANTHER" id="PTHR23514">
    <property type="entry name" value="BYPASS OF STOP CODON PROTEIN 6"/>
    <property type="match status" value="1"/>
</dbReference>
<feature type="transmembrane region" description="Helical" evidence="5">
    <location>
        <begin position="340"/>
        <end position="362"/>
    </location>
</feature>
<feature type="non-terminal residue" evidence="7">
    <location>
        <position position="413"/>
    </location>
</feature>
<feature type="transmembrane region" description="Helical" evidence="5">
    <location>
        <begin position="51"/>
        <end position="72"/>
    </location>
</feature>
<feature type="transmembrane region" description="Helical" evidence="5">
    <location>
        <begin position="79"/>
        <end position="100"/>
    </location>
</feature>
<name>A0A3M2KP14_9ACTN</name>
<accession>A0A3M2KP14</accession>
<evidence type="ECO:0000256" key="1">
    <source>
        <dbReference type="ARBA" id="ARBA00004651"/>
    </source>
</evidence>
<comment type="subcellular location">
    <subcellularLocation>
        <location evidence="1">Cell membrane</location>
        <topology evidence="1">Multi-pass membrane protein</topology>
    </subcellularLocation>
</comment>
<reference evidence="7 8" key="1">
    <citation type="submission" date="2018-10" db="EMBL/GenBank/DDBJ databases">
        <title>Isolation, diversity and antifungal activity of actinobacteria from wheat.</title>
        <authorList>
            <person name="Han C."/>
        </authorList>
    </citation>
    <scope>NUCLEOTIDE SEQUENCE [LARGE SCALE GENOMIC DNA]</scope>
    <source>
        <strain evidence="7 8">NEAU-YY642</strain>
    </source>
</reference>
<evidence type="ECO:0000313" key="8">
    <source>
        <dbReference type="Proteomes" id="UP000278673"/>
    </source>
</evidence>
<keyword evidence="2 5" id="KW-0812">Transmembrane</keyword>
<keyword evidence="4 5" id="KW-0472">Membrane</keyword>
<feature type="transmembrane region" description="Helical" evidence="5">
    <location>
        <begin position="221"/>
        <end position="238"/>
    </location>
</feature>
<dbReference type="Proteomes" id="UP000278673">
    <property type="component" value="Unassembled WGS sequence"/>
</dbReference>
<dbReference type="PANTHER" id="PTHR23514:SF13">
    <property type="entry name" value="INNER MEMBRANE PROTEIN YBJJ"/>
    <property type="match status" value="1"/>
</dbReference>
<dbReference type="InterPro" id="IPR020846">
    <property type="entry name" value="MFS_dom"/>
</dbReference>
<evidence type="ECO:0000313" key="7">
    <source>
        <dbReference type="EMBL" id="RMI27427.1"/>
    </source>
</evidence>
<dbReference type="InterPro" id="IPR011701">
    <property type="entry name" value="MFS"/>
</dbReference>
<feature type="domain" description="Major facilitator superfamily (MFS) profile" evidence="6">
    <location>
        <begin position="1"/>
        <end position="397"/>
    </location>
</feature>
<dbReference type="InterPro" id="IPR036259">
    <property type="entry name" value="MFS_trans_sf"/>
</dbReference>
<organism evidence="7 8">
    <name type="scientific">Streptomyces triticirhizae</name>
    <dbReference type="NCBI Taxonomy" id="2483353"/>
    <lineage>
        <taxon>Bacteria</taxon>
        <taxon>Bacillati</taxon>
        <taxon>Actinomycetota</taxon>
        <taxon>Actinomycetes</taxon>
        <taxon>Kitasatosporales</taxon>
        <taxon>Streptomycetaceae</taxon>
        <taxon>Streptomyces</taxon>
    </lineage>
</organism>